<gene>
    <name evidence="3" type="ORF">SAMN02745180_00574</name>
</gene>
<reference evidence="3 4" key="1">
    <citation type="submission" date="2016-11" db="EMBL/GenBank/DDBJ databases">
        <authorList>
            <person name="Jaros S."/>
            <person name="Januszkiewicz K."/>
            <person name="Wedrychowicz H."/>
        </authorList>
    </citation>
    <scope>NUCLEOTIDE SEQUENCE [LARGE SCALE GENOMIC DNA]</scope>
    <source>
        <strain evidence="3 4">DSM 13106</strain>
    </source>
</reference>
<sequence>MIKMNENIILRIKKLLALSESSNEHEAKVAMLKAQELLVKHKLSIKEIKEYKEINVIEEKTDITFRQARWKGRLASLITENFGCCHYYKTRYNHTIVFIGKDEDVEVCKIVLEYAIDSIESAVNRLRYQYRKEGYSTKGLENDYALGFIEGLDTAFERQNEENQEWGLVLKKDKEVVDYYNNINFTGTVYTNTNFQGFNEVYFKGVEDGENFSISDKIAGGEDEYSELKEIFSG</sequence>
<name>A0A1M5U9T7_9FIRM</name>
<dbReference type="AlphaFoldDB" id="A0A1M5U9T7"/>
<dbReference type="InterPro" id="IPR024498">
    <property type="entry name" value="DUF2786"/>
</dbReference>
<evidence type="ECO:0000313" key="3">
    <source>
        <dbReference type="EMBL" id="SHH59815.1"/>
    </source>
</evidence>
<evidence type="ECO:0000259" key="2">
    <source>
        <dbReference type="Pfam" id="PF23771"/>
    </source>
</evidence>
<dbReference type="Pfam" id="PF10979">
    <property type="entry name" value="DUF2786"/>
    <property type="match status" value="1"/>
</dbReference>
<dbReference type="Pfam" id="PF23771">
    <property type="entry name" value="DUF7168"/>
    <property type="match status" value="1"/>
</dbReference>
<organism evidence="3 4">
    <name type="scientific">Sporanaerobacter acetigenes DSM 13106</name>
    <dbReference type="NCBI Taxonomy" id="1123281"/>
    <lineage>
        <taxon>Bacteria</taxon>
        <taxon>Bacillati</taxon>
        <taxon>Bacillota</taxon>
        <taxon>Tissierellia</taxon>
        <taxon>Tissierellales</taxon>
        <taxon>Sporanaerobacteraceae</taxon>
        <taxon>Sporanaerobacter</taxon>
    </lineage>
</organism>
<dbReference type="InterPro" id="IPR055592">
    <property type="entry name" value="DUF7168"/>
</dbReference>
<evidence type="ECO:0000259" key="1">
    <source>
        <dbReference type="Pfam" id="PF10979"/>
    </source>
</evidence>
<dbReference type="Proteomes" id="UP000184389">
    <property type="component" value="Unassembled WGS sequence"/>
</dbReference>
<keyword evidence="4" id="KW-1185">Reference proteome</keyword>
<evidence type="ECO:0000313" key="4">
    <source>
        <dbReference type="Proteomes" id="UP000184389"/>
    </source>
</evidence>
<protein>
    <submittedName>
        <fullName evidence="3">Uncharacterized protein</fullName>
    </submittedName>
</protein>
<dbReference type="STRING" id="1123281.SAMN02745180_00574"/>
<dbReference type="EMBL" id="FQXR01000003">
    <property type="protein sequence ID" value="SHH59815.1"/>
    <property type="molecule type" value="Genomic_DNA"/>
</dbReference>
<proteinExistence type="predicted"/>
<feature type="domain" description="DUF2786" evidence="1">
    <location>
        <begin position="8"/>
        <end position="44"/>
    </location>
</feature>
<feature type="domain" description="DUF7168" evidence="2">
    <location>
        <begin position="60"/>
        <end position="179"/>
    </location>
</feature>
<accession>A0A1M5U9T7</accession>